<evidence type="ECO:0000313" key="2">
    <source>
        <dbReference type="Proteomes" id="UP000017836"/>
    </source>
</evidence>
<sequence length="103" mass="11409">RVATISVNQKLMLLRVVLTRLPHLLPAFRGRDFDDPSNHLFNATATLVGEVRRVVALKLVVLDYGLLTLDLSSPLGPFEGVSFRVPNSCQMSQLLGYTPFEVS</sequence>
<name>W1NQ05_AMBTC</name>
<feature type="non-terminal residue" evidence="1">
    <location>
        <position position="1"/>
    </location>
</feature>
<organism evidence="1 2">
    <name type="scientific">Amborella trichopoda</name>
    <dbReference type="NCBI Taxonomy" id="13333"/>
    <lineage>
        <taxon>Eukaryota</taxon>
        <taxon>Viridiplantae</taxon>
        <taxon>Streptophyta</taxon>
        <taxon>Embryophyta</taxon>
        <taxon>Tracheophyta</taxon>
        <taxon>Spermatophyta</taxon>
        <taxon>Magnoliopsida</taxon>
        <taxon>Amborellales</taxon>
        <taxon>Amborellaceae</taxon>
        <taxon>Amborella</taxon>
    </lineage>
</organism>
<proteinExistence type="predicted"/>
<reference evidence="2" key="1">
    <citation type="journal article" date="2013" name="Science">
        <title>The Amborella genome and the evolution of flowering plants.</title>
        <authorList>
            <consortium name="Amborella Genome Project"/>
        </authorList>
    </citation>
    <scope>NUCLEOTIDE SEQUENCE [LARGE SCALE GENOMIC DNA]</scope>
</reference>
<accession>W1NQ05</accession>
<dbReference type="Gramene" id="ERM98991">
    <property type="protein sequence ID" value="ERM98991"/>
    <property type="gene ID" value="AMTR_s00475p00008300"/>
</dbReference>
<dbReference type="AlphaFoldDB" id="W1NQ05"/>
<dbReference type="Proteomes" id="UP000017836">
    <property type="component" value="Unassembled WGS sequence"/>
</dbReference>
<dbReference type="HOGENOM" id="CLU_2270601_0_0_1"/>
<keyword evidence="2" id="KW-1185">Reference proteome</keyword>
<gene>
    <name evidence="1" type="ORF">AMTR_s00475p00008300</name>
</gene>
<dbReference type="EMBL" id="KI395064">
    <property type="protein sequence ID" value="ERM98991.1"/>
    <property type="molecule type" value="Genomic_DNA"/>
</dbReference>
<protein>
    <submittedName>
        <fullName evidence="1">Uncharacterized protein</fullName>
    </submittedName>
</protein>
<feature type="non-terminal residue" evidence="1">
    <location>
        <position position="103"/>
    </location>
</feature>
<evidence type="ECO:0000313" key="1">
    <source>
        <dbReference type="EMBL" id="ERM98991.1"/>
    </source>
</evidence>